<evidence type="ECO:0000313" key="1">
    <source>
        <dbReference type="EMBL" id="EGF89506.1"/>
    </source>
</evidence>
<dbReference type="AlphaFoldDB" id="F4QRY6"/>
<dbReference type="eggNOG" id="COG2961">
    <property type="taxonomic scope" value="Bacteria"/>
</dbReference>
<dbReference type="Proteomes" id="UP000006512">
    <property type="component" value="Unassembled WGS sequence"/>
</dbReference>
<protein>
    <recommendedName>
        <fullName evidence="3">23S rRNA (adenine(2030)-N6)-methyltransferase</fullName>
    </recommendedName>
</protein>
<keyword evidence="2" id="KW-1185">Reference proteome</keyword>
<gene>
    <name evidence="1" type="ORF">ABI_39200</name>
</gene>
<dbReference type="SUPFAM" id="SSF53335">
    <property type="entry name" value="S-adenosyl-L-methionine-dependent methyltransferases"/>
    <property type="match status" value="1"/>
</dbReference>
<evidence type="ECO:0000313" key="2">
    <source>
        <dbReference type="Proteomes" id="UP000006512"/>
    </source>
</evidence>
<dbReference type="GO" id="GO:0036307">
    <property type="term" value="F:23S rRNA (adenine(2030)-N(6))-methyltransferase activity"/>
    <property type="evidence" value="ECO:0007669"/>
    <property type="project" value="TreeGrafter"/>
</dbReference>
<dbReference type="GO" id="GO:0070475">
    <property type="term" value="P:rRNA base methylation"/>
    <property type="evidence" value="ECO:0007669"/>
    <property type="project" value="InterPro"/>
</dbReference>
<dbReference type="InterPro" id="IPR029063">
    <property type="entry name" value="SAM-dependent_MTases_sf"/>
</dbReference>
<organism evidence="1 2">
    <name type="scientific">Asticcacaulis biprosthecium C19</name>
    <dbReference type="NCBI Taxonomy" id="715226"/>
    <lineage>
        <taxon>Bacteria</taxon>
        <taxon>Pseudomonadati</taxon>
        <taxon>Pseudomonadota</taxon>
        <taxon>Alphaproteobacteria</taxon>
        <taxon>Caulobacterales</taxon>
        <taxon>Caulobacteraceae</taxon>
        <taxon>Asticcacaulis</taxon>
    </lineage>
</organism>
<dbReference type="GO" id="GO:0005829">
    <property type="term" value="C:cytosol"/>
    <property type="evidence" value="ECO:0007669"/>
    <property type="project" value="TreeGrafter"/>
</dbReference>
<dbReference type="OrthoDB" id="9791274at2"/>
<proteinExistence type="predicted"/>
<accession>F4QRY6</accession>
<dbReference type="HOGENOM" id="CLU_061769_0_0_5"/>
<dbReference type="Gene3D" id="3.40.50.150">
    <property type="entry name" value="Vaccinia Virus protein VP39"/>
    <property type="match status" value="1"/>
</dbReference>
<dbReference type="InterPro" id="IPR007473">
    <property type="entry name" value="RlmJ"/>
</dbReference>
<dbReference type="EMBL" id="GL883080">
    <property type="protein sequence ID" value="EGF89506.1"/>
    <property type="molecule type" value="Genomic_DNA"/>
</dbReference>
<dbReference type="RefSeq" id="WP_006274701.1">
    <property type="nucleotide sequence ID" value="NZ_GL883080.1"/>
</dbReference>
<dbReference type="Pfam" id="PF04378">
    <property type="entry name" value="RsmJ"/>
    <property type="match status" value="1"/>
</dbReference>
<sequence length="277" mass="31189">MNYRHGFHAGNFADLAKHAAVLTWLRLIREATEPLLVVDTHAGAGYYDLSNPDFARSREAEAGIKYLMSQAVPESLQPLAGYVRAKNAKAGFRDRVGIYPGSPVLVLDHIRTDDQYVGCELREDDFGFLRERIEPRGKAVKEDGYQVALDSTGSARSLFYLIDPPFERGDDYDNLTSTLAGIISRRSDARVLIWLPLKDLETFDAWLRSLEREIDPMPDNLIAELRLRPLWNPMKMNGCVLMAVNPPENFAAHLRSIAEDVVRVFGEDGGQARLWSL</sequence>
<name>F4QRY6_9CAUL</name>
<dbReference type="PANTHER" id="PTHR37426:SF1">
    <property type="entry name" value="RIBOSOMAL RNA LARGE SUBUNIT METHYLTRANSFERASE J"/>
    <property type="match status" value="1"/>
</dbReference>
<reference evidence="2" key="1">
    <citation type="submission" date="2011-03" db="EMBL/GenBank/DDBJ databases">
        <title>Draft genome sequence of Brevundimonas diminuta.</title>
        <authorList>
            <person name="Brown P.J.B."/>
            <person name="Buechlein A."/>
            <person name="Hemmerich C."/>
            <person name="Brun Y.V."/>
        </authorList>
    </citation>
    <scope>NUCLEOTIDE SEQUENCE [LARGE SCALE GENOMIC DNA]</scope>
    <source>
        <strain evidence="2">C19</strain>
    </source>
</reference>
<dbReference type="PANTHER" id="PTHR37426">
    <property type="entry name" value="RIBOSOMAL RNA LARGE SUBUNIT METHYLTRANSFERASE J"/>
    <property type="match status" value="1"/>
</dbReference>
<evidence type="ECO:0008006" key="3">
    <source>
        <dbReference type="Google" id="ProtNLM"/>
    </source>
</evidence>